<dbReference type="RefSeq" id="WP_209766232.1">
    <property type="nucleotide sequence ID" value="NZ_JAGINP010000006.1"/>
</dbReference>
<evidence type="ECO:0000313" key="2">
    <source>
        <dbReference type="Proteomes" id="UP000781958"/>
    </source>
</evidence>
<dbReference type="EMBL" id="JAGINP010000006">
    <property type="protein sequence ID" value="MBP2292365.1"/>
    <property type="molecule type" value="Genomic_DNA"/>
</dbReference>
<organism evidence="1 2">
    <name type="scientific">Azospirillum rugosum</name>
    <dbReference type="NCBI Taxonomy" id="416170"/>
    <lineage>
        <taxon>Bacteria</taxon>
        <taxon>Pseudomonadati</taxon>
        <taxon>Pseudomonadota</taxon>
        <taxon>Alphaproteobacteria</taxon>
        <taxon>Rhodospirillales</taxon>
        <taxon>Azospirillaceae</taxon>
        <taxon>Azospirillum</taxon>
    </lineage>
</organism>
<keyword evidence="2" id="KW-1185">Reference proteome</keyword>
<accession>A0ABS4SII4</accession>
<name>A0ABS4SII4_9PROT</name>
<proteinExistence type="predicted"/>
<sequence length="288" mass="32506">MRVCLSLVGEQFNMYANTIALFHHALVDLGHTVRVSLNGLDPAALNLFLPPMAFRSRELLAHLADRRIPYGFVGVETFHGYAHHRRDEPEGDSADFRRFVADARCILCLFRQDLEPYRALGGRAVYARYGFHERVEEVRPGPERPVDVFFFGDVAGRPRRERLLQGLAARGLTVQTLIGAQEAPPALVRNSLIGMAKANLNINHSTHVSPQRVVFLSNNRLRCLSDTADDPDGYLESALAFERDAEFLDGCEDYVRSGRWRIDGEAAYELVRRHPMSRTLQAAFDETL</sequence>
<comment type="caution">
    <text evidence="1">The sequence shown here is derived from an EMBL/GenBank/DDBJ whole genome shotgun (WGS) entry which is preliminary data.</text>
</comment>
<protein>
    <recommendedName>
        <fullName evidence="3">Glycosyltransferase family 1 protein</fullName>
    </recommendedName>
</protein>
<gene>
    <name evidence="1" type="ORF">J2851_002135</name>
</gene>
<dbReference type="Proteomes" id="UP000781958">
    <property type="component" value="Unassembled WGS sequence"/>
</dbReference>
<reference evidence="1 2" key="1">
    <citation type="submission" date="2021-03" db="EMBL/GenBank/DDBJ databases">
        <title>Genomic Encyclopedia of Type Strains, Phase III (KMG-III): the genomes of soil and plant-associated and newly described type strains.</title>
        <authorList>
            <person name="Whitman W."/>
        </authorList>
    </citation>
    <scope>NUCLEOTIDE SEQUENCE [LARGE SCALE GENOMIC DNA]</scope>
    <source>
        <strain evidence="1 2">IMMIB AFH-6</strain>
    </source>
</reference>
<evidence type="ECO:0008006" key="3">
    <source>
        <dbReference type="Google" id="ProtNLM"/>
    </source>
</evidence>
<evidence type="ECO:0000313" key="1">
    <source>
        <dbReference type="EMBL" id="MBP2292365.1"/>
    </source>
</evidence>